<dbReference type="PANTHER" id="PTHR20958">
    <property type="entry name" value="GLYCINE N-ACYLTRANSFERASE-LIKE PROTEIN"/>
    <property type="match status" value="1"/>
</dbReference>
<comment type="caution">
    <text evidence="2">The sequence shown here is derived from an EMBL/GenBank/DDBJ whole genome shotgun (WGS) entry which is preliminary data.</text>
</comment>
<evidence type="ECO:0000259" key="1">
    <source>
        <dbReference type="Pfam" id="PF08445"/>
    </source>
</evidence>
<dbReference type="SUPFAM" id="SSF55729">
    <property type="entry name" value="Acyl-CoA N-acyltransferases (Nat)"/>
    <property type="match status" value="1"/>
</dbReference>
<dbReference type="Pfam" id="PF08445">
    <property type="entry name" value="FR47"/>
    <property type="match status" value="1"/>
</dbReference>
<dbReference type="EMBL" id="JANEYF010004496">
    <property type="protein sequence ID" value="KAJ8931000.1"/>
    <property type="molecule type" value="Genomic_DNA"/>
</dbReference>
<name>A0AAV8WWL3_9CUCU</name>
<protein>
    <recommendedName>
        <fullName evidence="1">GCN5-related N-acetyltransferase Rv2170-like domain-containing protein</fullName>
    </recommendedName>
</protein>
<gene>
    <name evidence="2" type="ORF">NQ314_016143</name>
</gene>
<dbReference type="InterPro" id="IPR013653">
    <property type="entry name" value="GCN5-like_dom"/>
</dbReference>
<dbReference type="InterPro" id="IPR016181">
    <property type="entry name" value="Acyl_CoA_acyltransferase"/>
</dbReference>
<proteinExistence type="predicted"/>
<dbReference type="PANTHER" id="PTHR20958:SF6">
    <property type="entry name" value="GLYCINE N-ACYLTRANSFERASE-LIKE PROTEIN"/>
    <property type="match status" value="1"/>
</dbReference>
<dbReference type="InterPro" id="IPR053225">
    <property type="entry name" value="Acyl-CoA_N-acyltransferase"/>
</dbReference>
<evidence type="ECO:0000313" key="3">
    <source>
        <dbReference type="Proteomes" id="UP001162156"/>
    </source>
</evidence>
<feature type="domain" description="GCN5-related N-acetyltransferase Rv2170-like" evidence="1">
    <location>
        <begin position="66"/>
        <end position="145"/>
    </location>
</feature>
<dbReference type="Proteomes" id="UP001162156">
    <property type="component" value="Unassembled WGS sequence"/>
</dbReference>
<dbReference type="GO" id="GO:0016747">
    <property type="term" value="F:acyltransferase activity, transferring groups other than amino-acyl groups"/>
    <property type="evidence" value="ECO:0007669"/>
    <property type="project" value="InterPro"/>
</dbReference>
<accession>A0AAV8WWL3</accession>
<evidence type="ECO:0000313" key="2">
    <source>
        <dbReference type="EMBL" id="KAJ8931000.1"/>
    </source>
</evidence>
<dbReference type="Gene3D" id="3.40.630.30">
    <property type="match status" value="1"/>
</dbReference>
<sequence length="162" mass="18356">MSECHNEILMNIPDEDLEQLADMCPEEVEIRKLDTSHSNTVNLPWPQKFPNSEEYVSSLIETNEGYGLFLKSTDELVSWVVKTGLGQLGIVQTEKDHTKKGYACIVTKLLSKKIAEEDENPTGTIAVTNIASQNMFRKLGFEKKGMCNYITLEKMNCCYIIK</sequence>
<keyword evidence="3" id="KW-1185">Reference proteome</keyword>
<organism evidence="2 3">
    <name type="scientific">Rhamnusium bicolor</name>
    <dbReference type="NCBI Taxonomy" id="1586634"/>
    <lineage>
        <taxon>Eukaryota</taxon>
        <taxon>Metazoa</taxon>
        <taxon>Ecdysozoa</taxon>
        <taxon>Arthropoda</taxon>
        <taxon>Hexapoda</taxon>
        <taxon>Insecta</taxon>
        <taxon>Pterygota</taxon>
        <taxon>Neoptera</taxon>
        <taxon>Endopterygota</taxon>
        <taxon>Coleoptera</taxon>
        <taxon>Polyphaga</taxon>
        <taxon>Cucujiformia</taxon>
        <taxon>Chrysomeloidea</taxon>
        <taxon>Cerambycidae</taxon>
        <taxon>Lepturinae</taxon>
        <taxon>Rhagiini</taxon>
        <taxon>Rhamnusium</taxon>
    </lineage>
</organism>
<reference evidence="2" key="1">
    <citation type="journal article" date="2023" name="Insect Mol. Biol.">
        <title>Genome sequencing provides insights into the evolution of gene families encoding plant cell wall-degrading enzymes in longhorned beetles.</title>
        <authorList>
            <person name="Shin N.R."/>
            <person name="Okamura Y."/>
            <person name="Kirsch R."/>
            <person name="Pauchet Y."/>
        </authorList>
    </citation>
    <scope>NUCLEOTIDE SEQUENCE</scope>
    <source>
        <strain evidence="2">RBIC_L_NR</strain>
    </source>
</reference>
<dbReference type="AlphaFoldDB" id="A0AAV8WWL3"/>